<protein>
    <recommendedName>
        <fullName evidence="3">NurA domain-containing protein</fullName>
    </recommendedName>
</protein>
<accession>W9ECB3</accession>
<keyword evidence="2" id="KW-1185">Reference proteome</keyword>
<dbReference type="RefSeq" id="WP_233432523.1">
    <property type="nucleotide sequence ID" value="NZ_AYSN01000030.1"/>
</dbReference>
<dbReference type="EMBL" id="AYSN01000030">
    <property type="protein sequence ID" value="ETO38640.1"/>
    <property type="molecule type" value="Genomic_DNA"/>
</dbReference>
<comment type="caution">
    <text evidence="1">The sequence shown here is derived from an EMBL/GenBank/DDBJ whole genome shotgun (WGS) entry which is preliminary data.</text>
</comment>
<proteinExistence type="predicted"/>
<dbReference type="AlphaFoldDB" id="W9ECB3"/>
<evidence type="ECO:0000313" key="1">
    <source>
        <dbReference type="EMBL" id="ETO38640.1"/>
    </source>
</evidence>
<dbReference type="Proteomes" id="UP000019481">
    <property type="component" value="Unassembled WGS sequence"/>
</dbReference>
<dbReference type="PATRIC" id="fig|1421016.3.peg.1231"/>
<reference evidence="1 2" key="1">
    <citation type="journal article" date="2014" name="Genome Announc.">
        <title>Draft Genome Sequence of an Anaerobic, Thermophilic Bacterium, Thermoanaerobacterium aotearoense SCUT27, Isolated from a Hot Spring in China.</title>
        <authorList>
            <person name="Ai H."/>
            <person name="Zhang J."/>
            <person name="Yang M."/>
            <person name="Yu P."/>
            <person name="Li S."/>
            <person name="Zhu M."/>
            <person name="Dong H."/>
            <person name="Wang S."/>
            <person name="Wang J."/>
        </authorList>
    </citation>
    <scope>NUCLEOTIDE SEQUENCE [LARGE SCALE GENOMIC DNA]</scope>
    <source>
        <strain evidence="1 2">SCUT27</strain>
    </source>
</reference>
<organism evidence="1 2">
    <name type="scientific">Thermoanaerobacterium aotearoense SCUT27</name>
    <dbReference type="NCBI Taxonomy" id="1421016"/>
    <lineage>
        <taxon>Bacteria</taxon>
        <taxon>Bacillati</taxon>
        <taxon>Bacillota</taxon>
        <taxon>Clostridia</taxon>
        <taxon>Thermoanaerobacterales</taxon>
        <taxon>Thermoanaerobacteraceae</taxon>
        <taxon>Thermoanaerobacterium</taxon>
    </lineage>
</organism>
<gene>
    <name evidence="1" type="ORF">V518_1214</name>
</gene>
<sequence>MPYLNEFSNKIAHERIIKNPKVIEKLKEFKITYEIPPLKTEEIKEKFQQIETTKTSNKIKYVFTVDSSYVEFPLNNNIPSATVGIVNFSVSIVDLEKKYSLASSEFIDPQKFNDMFNSSLLTFVIPGHNITLKDNLSPIQSTRTALYEFFLQKPFNSLSLLDTLNIVLKSGSKNNKISFFCPNPECHEAIEWDLNCSIDYTSKCPNCGENIYISDWLRLHEAIDEEFGTGSILSRFSQVSEHLIILNLLQTIKNNPYIKDLLKNIAFIIDGPLALYGEPARLHSYILQYLHQVSNDGFIYFGLIKSGRLKDHFTILEKKLKERGINIPYNSFMLVNDEYRFKYIQRSPKKISILVKKFFTDKIFFSTQIRAKNT</sequence>
<evidence type="ECO:0000313" key="2">
    <source>
        <dbReference type="Proteomes" id="UP000019481"/>
    </source>
</evidence>
<evidence type="ECO:0008006" key="3">
    <source>
        <dbReference type="Google" id="ProtNLM"/>
    </source>
</evidence>
<name>W9ECB3_9THEO</name>